<gene>
    <name evidence="1" type="ORF">C5Y98_25260</name>
</gene>
<name>A0A2S8F7S3_9BACT</name>
<accession>A0A2S8F7S3</accession>
<comment type="caution">
    <text evidence="1">The sequence shown here is derived from an EMBL/GenBank/DDBJ whole genome shotgun (WGS) entry which is preliminary data.</text>
</comment>
<evidence type="ECO:0000313" key="1">
    <source>
        <dbReference type="EMBL" id="PQO28211.1"/>
    </source>
</evidence>
<sequence>MSEHNELLDDLRLGQDYQQRFLPTRFTVKGEALDAKGFPCHQLACPHCHLVVPRSLLEMKPHFLSIFGAPGSGKSYFLASMTWELRKILGTRFAISFSDADPTLNARLTNYEEHLFVNAHPDTLTPLRELIDKTDWKEGISKNLYQSVQFGTQTVTYALPFLFNMQPQAGHPNYDQADNLSRIVCLFDNAGEAFLPGQDTTSAPVTRHMAHSRALMFVFDPTQDSRFRKLCTEDKGSASAPFVARQEPILQEAAARIRRYSGIRQTEKHNRPLIVVLTKCDAWSHLLEENDPSEPWREVNKANTPDGRSSMPFYALDMDLIERRSQAARRLMLRVCPEIITAAEGFAEEVIYIPASAVGSQAEVDQASGLLSIRPGETTPYWVTVPYLYALCRTTSGLIPSLPRKS</sequence>
<proteinExistence type="predicted"/>
<dbReference type="OrthoDB" id="240746at2"/>
<protein>
    <submittedName>
        <fullName evidence="1">Uncharacterized protein</fullName>
    </submittedName>
</protein>
<dbReference type="Proteomes" id="UP000239388">
    <property type="component" value="Unassembled WGS sequence"/>
</dbReference>
<evidence type="ECO:0000313" key="2">
    <source>
        <dbReference type="Proteomes" id="UP000239388"/>
    </source>
</evidence>
<reference evidence="1 2" key="1">
    <citation type="submission" date="2018-02" db="EMBL/GenBank/DDBJ databases">
        <title>Comparative genomes isolates from brazilian mangrove.</title>
        <authorList>
            <person name="Araujo J.E."/>
            <person name="Taketani R.G."/>
            <person name="Silva M.C.P."/>
            <person name="Loureco M.V."/>
            <person name="Andreote F.D."/>
        </authorList>
    </citation>
    <scope>NUCLEOTIDE SEQUENCE [LARGE SCALE GENOMIC DNA]</scope>
    <source>
        <strain evidence="1 2">NAP PRIS-MGV</strain>
    </source>
</reference>
<dbReference type="AlphaFoldDB" id="A0A2S8F7S3"/>
<dbReference type="RefSeq" id="WP_105358582.1">
    <property type="nucleotide sequence ID" value="NZ_PUIB01000025.1"/>
</dbReference>
<dbReference type="InterPro" id="IPR027417">
    <property type="entry name" value="P-loop_NTPase"/>
</dbReference>
<organism evidence="1 2">
    <name type="scientific">Blastopirellula marina</name>
    <dbReference type="NCBI Taxonomy" id="124"/>
    <lineage>
        <taxon>Bacteria</taxon>
        <taxon>Pseudomonadati</taxon>
        <taxon>Planctomycetota</taxon>
        <taxon>Planctomycetia</taxon>
        <taxon>Pirellulales</taxon>
        <taxon>Pirellulaceae</taxon>
        <taxon>Blastopirellula</taxon>
    </lineage>
</organism>
<dbReference type="EMBL" id="PUIB01000025">
    <property type="protein sequence ID" value="PQO28211.1"/>
    <property type="molecule type" value="Genomic_DNA"/>
</dbReference>
<dbReference type="SUPFAM" id="SSF52540">
    <property type="entry name" value="P-loop containing nucleoside triphosphate hydrolases"/>
    <property type="match status" value="1"/>
</dbReference>